<accession>A0A399RZP4</accession>
<dbReference type="SUPFAM" id="SSF52540">
    <property type="entry name" value="P-loop containing nucleoside triphosphate hydrolases"/>
    <property type="match status" value="2"/>
</dbReference>
<dbReference type="InterPro" id="IPR011545">
    <property type="entry name" value="DEAD/DEAH_box_helicase_dom"/>
</dbReference>
<dbReference type="InterPro" id="IPR027417">
    <property type="entry name" value="P-loop_NTPase"/>
</dbReference>
<dbReference type="SMART" id="SM00487">
    <property type="entry name" value="DEXDc"/>
    <property type="match status" value="1"/>
</dbReference>
<proteinExistence type="inferred from homology"/>
<feature type="short sequence motif" description="Q motif" evidence="6">
    <location>
        <begin position="10"/>
        <end position="38"/>
    </location>
</feature>
<sequence length="452" mass="51389">MAEEAEKEISTFEDFKLNKQLLNAIAEAGYEKPTPIQLQAIPLISAGHDILGIAQTGTGKTAAFLLPLLMKVKYAQGDNPRAIIIAPTRELVMQIEENITLLAKYTDIRHLAIYGGLGPKTQIEAVNKGIDILVATPKRLMELYLKGDLILKDLKTLILDEADKMMDMGFMPQIRRLLEVIPRKRQNLLFSATMPDKVVELSEEFLEFPTRVEITPQATPVETVSQVLYQVPNLRTKIELLEHLIQDADTLNRVIIFTRSKKNAESVSKFLEHRNYGEVRAIHGNKGQNTRINSMEAFKGGEIRFLVATDVAARGIDVTMVSHVINFDVPLIYEDYVHRIGRTGRAEQAGAAITFATEAEMYHVQKVEKIIRMKIPQEPMPETVKVFKTPFEEQQEMAREIDRQKRRDDPDFKGAFHEKKGRHKSNFDKGKKKGDPKNSFWQKTKKKGSRKK</sequence>
<evidence type="ECO:0000256" key="3">
    <source>
        <dbReference type="ARBA" id="ARBA00022806"/>
    </source>
</evidence>
<name>A0A399RZP4_9BACT</name>
<feature type="compositionally biased region" description="Basic and acidic residues" evidence="8">
    <location>
        <begin position="425"/>
        <end position="436"/>
    </location>
</feature>
<dbReference type="Gene3D" id="3.40.50.300">
    <property type="entry name" value="P-loop containing nucleotide triphosphate hydrolases"/>
    <property type="match status" value="2"/>
</dbReference>
<dbReference type="InterPro" id="IPR001650">
    <property type="entry name" value="Helicase_C-like"/>
</dbReference>
<evidence type="ECO:0000259" key="9">
    <source>
        <dbReference type="PROSITE" id="PS51192"/>
    </source>
</evidence>
<dbReference type="RefSeq" id="WP_119431884.1">
    <property type="nucleotide sequence ID" value="NZ_QWGE01000003.1"/>
</dbReference>
<evidence type="ECO:0000256" key="5">
    <source>
        <dbReference type="ARBA" id="ARBA00038437"/>
    </source>
</evidence>
<dbReference type="Proteomes" id="UP000266005">
    <property type="component" value="Unassembled WGS sequence"/>
</dbReference>
<dbReference type="PROSITE" id="PS51195">
    <property type="entry name" value="Q_MOTIF"/>
    <property type="match status" value="1"/>
</dbReference>
<evidence type="ECO:0000256" key="7">
    <source>
        <dbReference type="RuleBase" id="RU000492"/>
    </source>
</evidence>
<dbReference type="OrthoDB" id="974172at2"/>
<protein>
    <submittedName>
        <fullName evidence="12">DEAD/DEAH box helicase</fullName>
    </submittedName>
</protein>
<evidence type="ECO:0000256" key="4">
    <source>
        <dbReference type="ARBA" id="ARBA00022840"/>
    </source>
</evidence>
<comment type="similarity">
    <text evidence="5 7">Belongs to the DEAD box helicase family.</text>
</comment>
<dbReference type="Pfam" id="PF00271">
    <property type="entry name" value="Helicase_C"/>
    <property type="match status" value="1"/>
</dbReference>
<feature type="compositionally biased region" description="Basic residues" evidence="8">
    <location>
        <begin position="443"/>
        <end position="452"/>
    </location>
</feature>
<dbReference type="GO" id="GO:0005829">
    <property type="term" value="C:cytosol"/>
    <property type="evidence" value="ECO:0007669"/>
    <property type="project" value="TreeGrafter"/>
</dbReference>
<dbReference type="AlphaFoldDB" id="A0A399RZP4"/>
<dbReference type="GO" id="GO:0005524">
    <property type="term" value="F:ATP binding"/>
    <property type="evidence" value="ECO:0007669"/>
    <property type="project" value="UniProtKB-KW"/>
</dbReference>
<feature type="domain" description="DEAD-box RNA helicase Q" evidence="11">
    <location>
        <begin position="10"/>
        <end position="38"/>
    </location>
</feature>
<dbReference type="GO" id="GO:0003676">
    <property type="term" value="F:nucleic acid binding"/>
    <property type="evidence" value="ECO:0007669"/>
    <property type="project" value="InterPro"/>
</dbReference>
<dbReference type="CDD" id="cd00268">
    <property type="entry name" value="DEADc"/>
    <property type="match status" value="1"/>
</dbReference>
<evidence type="ECO:0000256" key="8">
    <source>
        <dbReference type="SAM" id="MobiDB-lite"/>
    </source>
</evidence>
<dbReference type="PANTHER" id="PTHR47959:SF13">
    <property type="entry name" value="ATP-DEPENDENT RNA HELICASE RHLE"/>
    <property type="match status" value="1"/>
</dbReference>
<dbReference type="InterPro" id="IPR000629">
    <property type="entry name" value="RNA-helicase_DEAD-box_CS"/>
</dbReference>
<dbReference type="PROSITE" id="PS51194">
    <property type="entry name" value="HELICASE_CTER"/>
    <property type="match status" value="1"/>
</dbReference>
<evidence type="ECO:0000256" key="1">
    <source>
        <dbReference type="ARBA" id="ARBA00022741"/>
    </source>
</evidence>
<feature type="region of interest" description="Disordered" evidence="8">
    <location>
        <begin position="396"/>
        <end position="452"/>
    </location>
</feature>
<feature type="domain" description="Helicase ATP-binding" evidence="9">
    <location>
        <begin position="41"/>
        <end position="212"/>
    </location>
</feature>
<comment type="caution">
    <text evidence="12">The sequence shown here is derived from an EMBL/GenBank/DDBJ whole genome shotgun (WGS) entry which is preliminary data.</text>
</comment>
<dbReference type="Pfam" id="PF00270">
    <property type="entry name" value="DEAD"/>
    <property type="match status" value="1"/>
</dbReference>
<evidence type="ECO:0000313" key="12">
    <source>
        <dbReference type="EMBL" id="RIJ37226.1"/>
    </source>
</evidence>
<dbReference type="CDD" id="cd18787">
    <property type="entry name" value="SF2_C_DEAD"/>
    <property type="match status" value="1"/>
</dbReference>
<reference evidence="13" key="1">
    <citation type="submission" date="2018-08" db="EMBL/GenBank/DDBJ databases">
        <title>Mucilaginibacter sp. MYSH2.</title>
        <authorList>
            <person name="Seo T."/>
        </authorList>
    </citation>
    <scope>NUCLEOTIDE SEQUENCE [LARGE SCALE GENOMIC DNA]</scope>
    <source>
        <strain evidence="13">KIRAN</strain>
    </source>
</reference>
<feature type="domain" description="Helicase C-terminal" evidence="10">
    <location>
        <begin position="243"/>
        <end position="388"/>
    </location>
</feature>
<evidence type="ECO:0000313" key="13">
    <source>
        <dbReference type="Proteomes" id="UP000266005"/>
    </source>
</evidence>
<evidence type="ECO:0000259" key="11">
    <source>
        <dbReference type="PROSITE" id="PS51195"/>
    </source>
</evidence>
<feature type="compositionally biased region" description="Basic and acidic residues" evidence="8">
    <location>
        <begin position="396"/>
        <end position="418"/>
    </location>
</feature>
<dbReference type="EMBL" id="QWGE01000003">
    <property type="protein sequence ID" value="RIJ37226.1"/>
    <property type="molecule type" value="Genomic_DNA"/>
</dbReference>
<dbReference type="PANTHER" id="PTHR47959">
    <property type="entry name" value="ATP-DEPENDENT RNA HELICASE RHLE-RELATED"/>
    <property type="match status" value="1"/>
</dbReference>
<evidence type="ECO:0000256" key="6">
    <source>
        <dbReference type="PROSITE-ProRule" id="PRU00552"/>
    </source>
</evidence>
<evidence type="ECO:0000259" key="10">
    <source>
        <dbReference type="PROSITE" id="PS51194"/>
    </source>
</evidence>
<dbReference type="InterPro" id="IPR050079">
    <property type="entry name" value="DEAD_box_RNA_helicase"/>
</dbReference>
<keyword evidence="13" id="KW-1185">Reference proteome</keyword>
<dbReference type="InterPro" id="IPR044742">
    <property type="entry name" value="DEAD/DEAH_RhlB"/>
</dbReference>
<dbReference type="PROSITE" id="PS00039">
    <property type="entry name" value="DEAD_ATP_HELICASE"/>
    <property type="match status" value="1"/>
</dbReference>
<dbReference type="PROSITE" id="PS51192">
    <property type="entry name" value="HELICASE_ATP_BIND_1"/>
    <property type="match status" value="1"/>
</dbReference>
<keyword evidence="4 7" id="KW-0067">ATP-binding</keyword>
<keyword evidence="2 7" id="KW-0378">Hydrolase</keyword>
<dbReference type="SMART" id="SM00490">
    <property type="entry name" value="HELICc"/>
    <property type="match status" value="1"/>
</dbReference>
<evidence type="ECO:0000256" key="2">
    <source>
        <dbReference type="ARBA" id="ARBA00022801"/>
    </source>
</evidence>
<dbReference type="InterPro" id="IPR014014">
    <property type="entry name" value="RNA_helicase_DEAD_Q_motif"/>
</dbReference>
<keyword evidence="1 7" id="KW-0547">Nucleotide-binding</keyword>
<dbReference type="GO" id="GO:0003724">
    <property type="term" value="F:RNA helicase activity"/>
    <property type="evidence" value="ECO:0007669"/>
    <property type="project" value="InterPro"/>
</dbReference>
<organism evidence="12 13">
    <name type="scientific">Pontibacter oryzae</name>
    <dbReference type="NCBI Taxonomy" id="2304593"/>
    <lineage>
        <taxon>Bacteria</taxon>
        <taxon>Pseudomonadati</taxon>
        <taxon>Bacteroidota</taxon>
        <taxon>Cytophagia</taxon>
        <taxon>Cytophagales</taxon>
        <taxon>Hymenobacteraceae</taxon>
        <taxon>Pontibacter</taxon>
    </lineage>
</organism>
<dbReference type="GO" id="GO:0016787">
    <property type="term" value="F:hydrolase activity"/>
    <property type="evidence" value="ECO:0007669"/>
    <property type="project" value="UniProtKB-KW"/>
</dbReference>
<keyword evidence="3 7" id="KW-0347">Helicase</keyword>
<gene>
    <name evidence="12" type="ORF">D1627_08765</name>
</gene>
<dbReference type="InterPro" id="IPR014001">
    <property type="entry name" value="Helicase_ATP-bd"/>
</dbReference>